<keyword evidence="6 13" id="KW-0808">Transferase</keyword>
<dbReference type="AlphaFoldDB" id="A0AAU0USX6"/>
<dbReference type="Pfam" id="PF08544">
    <property type="entry name" value="GHMP_kinases_C"/>
    <property type="match status" value="1"/>
</dbReference>
<dbReference type="PIRSF" id="PIRSF000676">
    <property type="entry name" value="Homoser_kin"/>
    <property type="match status" value="1"/>
</dbReference>
<dbReference type="InterPro" id="IPR006203">
    <property type="entry name" value="GHMP_knse_ATP-bd_CS"/>
</dbReference>
<evidence type="ECO:0000256" key="10">
    <source>
        <dbReference type="ARBA" id="ARBA00022840"/>
    </source>
</evidence>
<name>A0AAU0USX6_9FIRM</name>
<comment type="similarity">
    <text evidence="2 13">Belongs to the GHMP kinase family. Homoserine kinase subfamily.</text>
</comment>
<evidence type="ECO:0000256" key="6">
    <source>
        <dbReference type="ARBA" id="ARBA00022679"/>
    </source>
</evidence>
<evidence type="ECO:0000256" key="8">
    <source>
        <dbReference type="ARBA" id="ARBA00022741"/>
    </source>
</evidence>
<dbReference type="GO" id="GO:0005737">
    <property type="term" value="C:cytoplasm"/>
    <property type="evidence" value="ECO:0007669"/>
    <property type="project" value="UniProtKB-SubCell"/>
</dbReference>
<dbReference type="EMBL" id="CP121694">
    <property type="protein sequence ID" value="WRO22939.1"/>
    <property type="molecule type" value="Genomic_DNA"/>
</dbReference>
<feature type="binding site" evidence="13">
    <location>
        <begin position="86"/>
        <end position="96"/>
    </location>
    <ligand>
        <name>ATP</name>
        <dbReference type="ChEBI" id="CHEBI:30616"/>
    </ligand>
</feature>
<dbReference type="KEGG" id="dbc:MFMK1_002785"/>
<dbReference type="Gene3D" id="3.30.70.890">
    <property type="entry name" value="GHMP kinase, C-terminal domain"/>
    <property type="match status" value="1"/>
</dbReference>
<comment type="function">
    <text evidence="12 13">Catalyzes the ATP-dependent phosphorylation of L-homoserine to L-homoserine phosphate.</text>
</comment>
<dbReference type="PROSITE" id="PS00627">
    <property type="entry name" value="GHMP_KINASES_ATP"/>
    <property type="match status" value="1"/>
</dbReference>
<evidence type="ECO:0000256" key="13">
    <source>
        <dbReference type="HAMAP-Rule" id="MF_00384"/>
    </source>
</evidence>
<evidence type="ECO:0000313" key="16">
    <source>
        <dbReference type="EMBL" id="WRO22939.1"/>
    </source>
</evidence>
<dbReference type="GO" id="GO:0004413">
    <property type="term" value="F:homoserine kinase activity"/>
    <property type="evidence" value="ECO:0007669"/>
    <property type="project" value="UniProtKB-UniRule"/>
</dbReference>
<evidence type="ECO:0000256" key="4">
    <source>
        <dbReference type="ARBA" id="ARBA00017858"/>
    </source>
</evidence>
<comment type="pathway">
    <text evidence="1 13">Amino-acid biosynthesis; L-threonine biosynthesis; L-threonine from L-aspartate: step 4/5.</text>
</comment>
<dbReference type="SUPFAM" id="SSF55060">
    <property type="entry name" value="GHMP Kinase, C-terminal domain"/>
    <property type="match status" value="1"/>
</dbReference>
<dbReference type="InterPro" id="IPR014721">
    <property type="entry name" value="Ribsml_uS5_D2-typ_fold_subgr"/>
</dbReference>
<evidence type="ECO:0000256" key="12">
    <source>
        <dbReference type="ARBA" id="ARBA00049954"/>
    </source>
</evidence>
<evidence type="ECO:0000256" key="1">
    <source>
        <dbReference type="ARBA" id="ARBA00005015"/>
    </source>
</evidence>
<dbReference type="PANTHER" id="PTHR20861">
    <property type="entry name" value="HOMOSERINE/4-DIPHOSPHOCYTIDYL-2-C-METHYL-D-ERYTHRITOL KINASE"/>
    <property type="match status" value="1"/>
</dbReference>
<evidence type="ECO:0000256" key="2">
    <source>
        <dbReference type="ARBA" id="ARBA00007370"/>
    </source>
</evidence>
<reference evidence="16 17" key="1">
    <citation type="submission" date="2023-04" db="EMBL/GenBank/DDBJ databases">
        <authorList>
            <person name="Hsu D."/>
        </authorList>
    </citation>
    <scope>NUCLEOTIDE SEQUENCE [LARGE SCALE GENOMIC DNA]</scope>
    <source>
        <strain evidence="16 17">MK1</strain>
    </source>
</reference>
<dbReference type="InterPro" id="IPR006204">
    <property type="entry name" value="GHMP_kinase_N_dom"/>
</dbReference>
<keyword evidence="8 13" id="KW-0547">Nucleotide-binding</keyword>
<keyword evidence="7 13" id="KW-0791">Threonine biosynthesis</keyword>
<dbReference type="Proteomes" id="UP001329915">
    <property type="component" value="Chromosome"/>
</dbReference>
<evidence type="ECO:0000256" key="7">
    <source>
        <dbReference type="ARBA" id="ARBA00022697"/>
    </source>
</evidence>
<keyword evidence="9 13" id="KW-0418">Kinase</keyword>
<evidence type="ECO:0000259" key="15">
    <source>
        <dbReference type="Pfam" id="PF08544"/>
    </source>
</evidence>
<organism evidence="16 17">
    <name type="scientific">Metallumcola ferriviriculae</name>
    <dbReference type="NCBI Taxonomy" id="3039180"/>
    <lineage>
        <taxon>Bacteria</taxon>
        <taxon>Bacillati</taxon>
        <taxon>Bacillota</taxon>
        <taxon>Clostridia</taxon>
        <taxon>Neomoorellales</taxon>
        <taxon>Desulfitibacteraceae</taxon>
        <taxon>Metallumcola</taxon>
    </lineage>
</organism>
<dbReference type="SUPFAM" id="SSF54211">
    <property type="entry name" value="Ribosomal protein S5 domain 2-like"/>
    <property type="match status" value="1"/>
</dbReference>
<dbReference type="GO" id="GO:0005524">
    <property type="term" value="F:ATP binding"/>
    <property type="evidence" value="ECO:0007669"/>
    <property type="project" value="UniProtKB-UniRule"/>
</dbReference>
<dbReference type="HAMAP" id="MF_00384">
    <property type="entry name" value="Homoser_kinase"/>
    <property type="match status" value="1"/>
</dbReference>
<keyword evidence="17" id="KW-1185">Reference proteome</keyword>
<dbReference type="PANTHER" id="PTHR20861:SF1">
    <property type="entry name" value="HOMOSERINE KINASE"/>
    <property type="match status" value="1"/>
</dbReference>
<dbReference type="NCBIfam" id="TIGR00191">
    <property type="entry name" value="thrB"/>
    <property type="match status" value="1"/>
</dbReference>
<dbReference type="InterPro" id="IPR036554">
    <property type="entry name" value="GHMP_kinase_C_sf"/>
</dbReference>
<dbReference type="PRINTS" id="PR00958">
    <property type="entry name" value="HOMSERKINASE"/>
</dbReference>
<evidence type="ECO:0000259" key="14">
    <source>
        <dbReference type="Pfam" id="PF00288"/>
    </source>
</evidence>
<evidence type="ECO:0000256" key="9">
    <source>
        <dbReference type="ARBA" id="ARBA00022777"/>
    </source>
</evidence>
<dbReference type="InterPro" id="IPR000870">
    <property type="entry name" value="Homoserine_kinase"/>
</dbReference>
<evidence type="ECO:0000256" key="3">
    <source>
        <dbReference type="ARBA" id="ARBA00012078"/>
    </source>
</evidence>
<dbReference type="Pfam" id="PF00288">
    <property type="entry name" value="GHMP_kinases_N"/>
    <property type="match status" value="1"/>
</dbReference>
<keyword evidence="13" id="KW-0963">Cytoplasm</keyword>
<feature type="domain" description="GHMP kinase N-terminal" evidence="14">
    <location>
        <begin position="57"/>
        <end position="139"/>
    </location>
</feature>
<evidence type="ECO:0000256" key="5">
    <source>
        <dbReference type="ARBA" id="ARBA00022605"/>
    </source>
</evidence>
<dbReference type="RefSeq" id="WP_366922333.1">
    <property type="nucleotide sequence ID" value="NZ_CP121694.1"/>
</dbReference>
<dbReference type="InterPro" id="IPR013750">
    <property type="entry name" value="GHMP_kinase_C_dom"/>
</dbReference>
<proteinExistence type="inferred from homology"/>
<comment type="catalytic activity">
    <reaction evidence="11 13">
        <text>L-homoserine + ATP = O-phospho-L-homoserine + ADP + H(+)</text>
        <dbReference type="Rhea" id="RHEA:13985"/>
        <dbReference type="ChEBI" id="CHEBI:15378"/>
        <dbReference type="ChEBI" id="CHEBI:30616"/>
        <dbReference type="ChEBI" id="CHEBI:57476"/>
        <dbReference type="ChEBI" id="CHEBI:57590"/>
        <dbReference type="ChEBI" id="CHEBI:456216"/>
        <dbReference type="EC" id="2.7.1.39"/>
    </reaction>
</comment>
<keyword evidence="10 13" id="KW-0067">ATP-binding</keyword>
<dbReference type="Gene3D" id="3.30.230.10">
    <property type="match status" value="1"/>
</dbReference>
<gene>
    <name evidence="13 16" type="primary">thrB</name>
    <name evidence="16" type="ORF">MFMK1_002785</name>
</gene>
<protein>
    <recommendedName>
        <fullName evidence="4 13">Homoserine kinase</fullName>
        <shortName evidence="13">HK</shortName>
        <shortName evidence="13">HSK</shortName>
        <ecNumber evidence="3 13">2.7.1.39</ecNumber>
    </recommendedName>
</protein>
<dbReference type="NCBIfam" id="NF002288">
    <property type="entry name" value="PRK01212.1-4"/>
    <property type="match status" value="1"/>
</dbReference>
<dbReference type="EC" id="2.7.1.39" evidence="3 13"/>
<accession>A0AAU0USX6</accession>
<feature type="domain" description="GHMP kinase C-terminal" evidence="15">
    <location>
        <begin position="203"/>
        <end position="278"/>
    </location>
</feature>
<keyword evidence="5 13" id="KW-0028">Amino-acid biosynthesis</keyword>
<dbReference type="InterPro" id="IPR020568">
    <property type="entry name" value="Ribosomal_Su5_D2-typ_SF"/>
</dbReference>
<sequence>MVRVRVPATTANMGPGFDTIGMALELYNYLEMDVIPSGLEFDISGEGSESIPRDETNVVYQAAVRVFEKNGDEPTGLKIKQENQIPASRGMGSSAAAIVAGMVAANELAGGKLTEGQLLELAVAMEGHPDNVAPAMLGGVVVSAVLDERLFYRKIKPPQQLSMVLAVPDFTLSTSIARDVLPLNVPVKDAVFNVSRASLLVLALIQEDYQLLGQMMDDKLHQPYRVNLVPGMQAVFDAAKRSGALAVALSGAGPALVAFVTDKDKCKLVGQSMRQAFSQVGVNCDTRHLAASPTGAQIERKGEWVEC</sequence>
<evidence type="ECO:0000313" key="17">
    <source>
        <dbReference type="Proteomes" id="UP001329915"/>
    </source>
</evidence>
<comment type="subcellular location">
    <subcellularLocation>
        <location evidence="13">Cytoplasm</location>
    </subcellularLocation>
</comment>
<evidence type="ECO:0000256" key="11">
    <source>
        <dbReference type="ARBA" id="ARBA00049375"/>
    </source>
</evidence>
<dbReference type="GO" id="GO:0009088">
    <property type="term" value="P:threonine biosynthetic process"/>
    <property type="evidence" value="ECO:0007669"/>
    <property type="project" value="UniProtKB-UniRule"/>
</dbReference>